<dbReference type="Proteomes" id="UP000682733">
    <property type="component" value="Unassembled WGS sequence"/>
</dbReference>
<dbReference type="InterPro" id="IPR001130">
    <property type="entry name" value="TatD-like"/>
</dbReference>
<dbReference type="PANTHER" id="PTHR46363">
    <property type="entry name" value="DEOXYRIBONUCLEASE TATDN2-RELATED"/>
    <property type="match status" value="1"/>
</dbReference>
<dbReference type="InterPro" id="IPR032466">
    <property type="entry name" value="Metal_Hydrolase"/>
</dbReference>
<dbReference type="PANTHER" id="PTHR46363:SF1">
    <property type="entry name" value="DEOXYRIBONUCLEASE TATDN2-RELATED"/>
    <property type="match status" value="1"/>
</dbReference>
<accession>A0A8S2VDT8</accession>
<evidence type="ECO:0000256" key="2">
    <source>
        <dbReference type="PIRSR" id="PIRSR005902-1"/>
    </source>
</evidence>
<reference evidence="4" key="1">
    <citation type="submission" date="2021-02" db="EMBL/GenBank/DDBJ databases">
        <authorList>
            <person name="Nowell W R."/>
        </authorList>
    </citation>
    <scope>NUCLEOTIDE SEQUENCE</scope>
</reference>
<dbReference type="Pfam" id="PF01026">
    <property type="entry name" value="TatD_DNase"/>
    <property type="match status" value="1"/>
</dbReference>
<feature type="binding site" evidence="2">
    <location>
        <position position="161"/>
    </location>
    <ligand>
        <name>a divalent metal cation</name>
        <dbReference type="ChEBI" id="CHEBI:60240"/>
        <label>1</label>
    </ligand>
</feature>
<dbReference type="EMBL" id="CAJOBA010071325">
    <property type="protein sequence ID" value="CAF4393490.1"/>
    <property type="molecule type" value="Genomic_DNA"/>
</dbReference>
<comment type="caution">
    <text evidence="4">The sequence shown here is derived from an EMBL/GenBank/DDBJ whole genome shotgun (WGS) entry which is preliminary data.</text>
</comment>
<evidence type="ECO:0000313" key="4">
    <source>
        <dbReference type="EMBL" id="CAF4393490.1"/>
    </source>
</evidence>
<name>A0A8S2VDT8_9BILA</name>
<dbReference type="GO" id="GO:0016788">
    <property type="term" value="F:hydrolase activity, acting on ester bonds"/>
    <property type="evidence" value="ECO:0007669"/>
    <property type="project" value="InterPro"/>
</dbReference>
<dbReference type="Proteomes" id="UP000677228">
    <property type="component" value="Unassembled WGS sequence"/>
</dbReference>
<feature type="binding site" evidence="2">
    <location>
        <position position="74"/>
    </location>
    <ligand>
        <name>a divalent metal cation</name>
        <dbReference type="ChEBI" id="CHEBI:60240"/>
        <label>2</label>
    </ligand>
</feature>
<organism evidence="4 5">
    <name type="scientific">Didymodactylos carnosus</name>
    <dbReference type="NCBI Taxonomy" id="1234261"/>
    <lineage>
        <taxon>Eukaryota</taxon>
        <taxon>Metazoa</taxon>
        <taxon>Spiralia</taxon>
        <taxon>Gnathifera</taxon>
        <taxon>Rotifera</taxon>
        <taxon>Eurotatoria</taxon>
        <taxon>Bdelloidea</taxon>
        <taxon>Philodinida</taxon>
        <taxon>Philodinidae</taxon>
        <taxon>Didymodactylos</taxon>
    </lineage>
</organism>
<sequence>MHPKFIAMGKDYDKYMQVLREIFIYQHSSSNRVIVAIGETGLDETSNLHIEQQILTFETQVKMAKEFDIPLVLHCRGIQLFRSMLDCILKNLDRNHHIHWHCIRSNSDLRVIDEFLDIFENSYIGLNGSCTHNDSIEQDKIFKKWIRGRNDLLNHLLLETDYPWLCPTELDPKEYNPCSDILTTAKFVELTLRLKGKI</sequence>
<comment type="similarity">
    <text evidence="1">Belongs to the metallo-dependent hydrolases superfamily. TatD-type hydrolase family.</text>
</comment>
<dbReference type="Gene3D" id="3.20.20.140">
    <property type="entry name" value="Metal-dependent hydrolases"/>
    <property type="match status" value="1"/>
</dbReference>
<dbReference type="GO" id="GO:0046872">
    <property type="term" value="F:metal ion binding"/>
    <property type="evidence" value="ECO:0007669"/>
    <property type="project" value="UniProtKB-KW"/>
</dbReference>
<feature type="binding site" evidence="2">
    <location>
        <position position="39"/>
    </location>
    <ligand>
        <name>a divalent metal cation</name>
        <dbReference type="ChEBI" id="CHEBI:60240"/>
        <label>1</label>
    </ligand>
</feature>
<evidence type="ECO:0000313" key="5">
    <source>
        <dbReference type="Proteomes" id="UP000682733"/>
    </source>
</evidence>
<evidence type="ECO:0000313" key="3">
    <source>
        <dbReference type="EMBL" id="CAF1589984.1"/>
    </source>
</evidence>
<protein>
    <submittedName>
        <fullName evidence="4">Uncharacterized protein</fullName>
    </submittedName>
</protein>
<feature type="binding site" evidence="2">
    <location>
        <position position="99"/>
    </location>
    <ligand>
        <name>a divalent metal cation</name>
        <dbReference type="ChEBI" id="CHEBI:60240"/>
        <label>2</label>
    </ligand>
</feature>
<dbReference type="SUPFAM" id="SSF51556">
    <property type="entry name" value="Metallo-dependent hydrolases"/>
    <property type="match status" value="1"/>
</dbReference>
<evidence type="ECO:0000256" key="1">
    <source>
        <dbReference type="ARBA" id="ARBA00009275"/>
    </source>
</evidence>
<dbReference type="PIRSF" id="PIRSF005902">
    <property type="entry name" value="DNase_TatD"/>
    <property type="match status" value="1"/>
</dbReference>
<dbReference type="AlphaFoldDB" id="A0A8S2VDT8"/>
<keyword evidence="2" id="KW-0479">Metal-binding</keyword>
<proteinExistence type="inferred from homology"/>
<dbReference type="EMBL" id="CAJNOK010047932">
    <property type="protein sequence ID" value="CAF1589984.1"/>
    <property type="molecule type" value="Genomic_DNA"/>
</dbReference>
<gene>
    <name evidence="3" type="ORF">OVA965_LOCUS41489</name>
    <name evidence="4" type="ORF">TMI583_LOCUS43153</name>
</gene>